<dbReference type="AlphaFoldDB" id="A0A024S7N4"/>
<dbReference type="SMART" id="SM00249">
    <property type="entry name" value="PHD"/>
    <property type="match status" value="1"/>
</dbReference>
<evidence type="ECO:0008006" key="14">
    <source>
        <dbReference type="Google" id="ProtNLM"/>
    </source>
</evidence>
<organism evidence="12 13">
    <name type="scientific">Hypocrea jecorina (strain ATCC 56765 / BCRC 32924 / NRRL 11460 / Rut C-30)</name>
    <name type="common">Trichoderma reesei</name>
    <dbReference type="NCBI Taxonomy" id="1344414"/>
    <lineage>
        <taxon>Eukaryota</taxon>
        <taxon>Fungi</taxon>
        <taxon>Dikarya</taxon>
        <taxon>Ascomycota</taxon>
        <taxon>Pezizomycotina</taxon>
        <taxon>Sordariomycetes</taxon>
        <taxon>Hypocreomycetidae</taxon>
        <taxon>Hypocreales</taxon>
        <taxon>Hypocreaceae</taxon>
        <taxon>Trichoderma</taxon>
    </lineage>
</organism>
<dbReference type="InterPro" id="IPR036770">
    <property type="entry name" value="Ankyrin_rpt-contain_sf"/>
</dbReference>
<feature type="domain" description="PHD-type" evidence="9">
    <location>
        <begin position="1028"/>
        <end position="1081"/>
    </location>
</feature>
<comment type="subcellular location">
    <subcellularLocation>
        <location evidence="1 7">Nucleus</location>
    </subcellularLocation>
</comment>
<dbReference type="SMART" id="SM00355">
    <property type="entry name" value="ZnF_C2H2"/>
    <property type="match status" value="3"/>
</dbReference>
<dbReference type="SUPFAM" id="SSF57903">
    <property type="entry name" value="FYVE/PHD zinc finger"/>
    <property type="match status" value="1"/>
</dbReference>
<dbReference type="Pfam" id="PF26082">
    <property type="entry name" value="zf-C2H2_AcuF"/>
    <property type="match status" value="1"/>
</dbReference>
<dbReference type="EMBL" id="KI911152">
    <property type="protein sequence ID" value="ETS00486.1"/>
    <property type="molecule type" value="Genomic_DNA"/>
</dbReference>
<dbReference type="InterPro" id="IPR003822">
    <property type="entry name" value="PAH"/>
</dbReference>
<dbReference type="InterPro" id="IPR056485">
    <property type="entry name" value="ARM_KRIT1"/>
</dbReference>
<dbReference type="PROSITE" id="PS00028">
    <property type="entry name" value="ZINC_FINGER_C2H2_1"/>
    <property type="match status" value="1"/>
</dbReference>
<feature type="region of interest" description="Disordered" evidence="8">
    <location>
        <begin position="1128"/>
        <end position="1221"/>
    </location>
</feature>
<dbReference type="Gene3D" id="1.25.40.20">
    <property type="entry name" value="Ankyrin repeat-containing domain"/>
    <property type="match status" value="1"/>
</dbReference>
<dbReference type="InterPro" id="IPR036600">
    <property type="entry name" value="PAH_sf"/>
</dbReference>
<accession>A0A024S7N4</accession>
<dbReference type="Pfam" id="PF02671">
    <property type="entry name" value="PAH"/>
    <property type="match status" value="1"/>
</dbReference>
<proteinExistence type="predicted"/>
<sequence length="1221" mass="135889">MAGFLPSQADCDPIQNILEWQSQQLQVQPSGYVEEAADHNVVAGLAASLLSLFKSIIPALSGHQQNKIPQTARISLERSCSALILWSDGYGIAEGRLNDVFNRSWKLRYTTLKNLVHIGRVLVERLLPLVHVSEKLQALCSSVESNIEEAAGIIAEASSRQSDDSSSDAASDFSNDDIHEIAEDLKTDTLVLSSLDPLLKYPIFDTQDEDVANSHITLIWSPEKLFSDKIENRFPSAATPLASHLGRANYERYLRCQATRDAQGREEPGPLVNQEVQEYAGTIIANSKFHDSGVGTSLGASLALTVSYAETTMSYSHDGQSVRIPPLSREAKSGLPFSCIACGRTVVITNNSGWKRHIYLDLQPYMCLDMSCPYSSTTFQSREKWIAHLALDHEMEPQWNSAQCALCKEQTGSGKRAVTMHLSRHLEEISLSALPVEIASNAGSEDTSERNDMSSPSKFNHGGSDTDQGLPSGIKAMKTDARHDVQDAHDPDSLDSHIETRNPGALSDILRLRSAAAQGDVETVARILQTKGSYGMPEAMIAAARYLRHEVFQLLLSFGANPDPSPVLAAEYPTPMLAAIGQIDTRILELLLEQKGFNPTRTFEGETYYEIARRRQGPNWEKEEHILRTAYNEYKRTRTGLDNEDSPDTGTGADHNHSEGSHINEDLQRQNSGTDASFEPEALSPTGDLTSQGELEIHQTHQRPYTCSICHMSFNREADCDKHTEISHIEKVKDYHDFLATVKSYFKDQPDKFTRFLNILTVSLRGPCQQCLSRKISQPMLKMLRQPRLLYCHSYEAAEAIHQAHHEERANSKHARDVYQVVSNIGQLFEGYPSFVTQELSNLLPYQYRIEAIDHSRVQFYAPNTDPVIIEAVKKPEDSQRQQTYNNPAVDTRDVSKSHIDRVELEKVGSTESWVAKVKDRFTGSPLVYRQLLEILRDTQDDARSTQDAYLAAKKLFGVNRDLIDEFQILTARGELKLDESLLQKVRSVTQYGTGSPEQLHLIREERGQASMEAVGEGTKGNPSESNQTLCCICHEAGSGDMIQCGNTNSCQGKWFHLVCVSLSTAPAATAKWQCPECRERVNIAEVEEGNPGGSDKRKQIPSFGRINYPQPNPDIYIWPPDSYGSVDVTPDEASSSFVPPPLSPPSLTKDDNPFDDEDDRPAPTGMPTFRRTTRVLKSSFAPPVSSRLREVTTYDTDVQTPSHATPEPEKQNSKLQNKTP</sequence>
<dbReference type="InterPro" id="IPR013083">
    <property type="entry name" value="Znf_RING/FYVE/PHD"/>
</dbReference>
<feature type="compositionally biased region" description="Basic and acidic residues" evidence="8">
    <location>
        <begin position="654"/>
        <end position="668"/>
    </location>
</feature>
<dbReference type="KEGG" id="trr:M419DRAFT_142050"/>
<evidence type="ECO:0000256" key="1">
    <source>
        <dbReference type="ARBA" id="ARBA00004123"/>
    </source>
</evidence>
<dbReference type="InterPro" id="IPR019787">
    <property type="entry name" value="Znf_PHD-finger"/>
</dbReference>
<dbReference type="InterPro" id="IPR001965">
    <property type="entry name" value="Znf_PHD"/>
</dbReference>
<dbReference type="PROSITE" id="PS51477">
    <property type="entry name" value="PAH"/>
    <property type="match status" value="1"/>
</dbReference>
<protein>
    <recommendedName>
        <fullName evidence="14">PHD-type domain-containing protein</fullName>
    </recommendedName>
</protein>
<dbReference type="GO" id="GO:0008270">
    <property type="term" value="F:zinc ion binding"/>
    <property type="evidence" value="ECO:0007669"/>
    <property type="project" value="UniProtKB-KW"/>
</dbReference>
<dbReference type="GO" id="GO:0006355">
    <property type="term" value="P:regulation of DNA-templated transcription"/>
    <property type="evidence" value="ECO:0007669"/>
    <property type="project" value="InterPro"/>
</dbReference>
<keyword evidence="4" id="KW-0862">Zinc</keyword>
<feature type="region of interest" description="Disordered" evidence="8">
    <location>
        <begin position="441"/>
        <end position="474"/>
    </location>
</feature>
<gene>
    <name evidence="12" type="ORF">M419DRAFT_142050</name>
</gene>
<evidence type="ECO:0000313" key="13">
    <source>
        <dbReference type="Proteomes" id="UP000024376"/>
    </source>
</evidence>
<dbReference type="InterPro" id="IPR013087">
    <property type="entry name" value="Znf_C2H2_type"/>
</dbReference>
<evidence type="ECO:0000256" key="7">
    <source>
        <dbReference type="PROSITE-ProRule" id="PRU00810"/>
    </source>
</evidence>
<dbReference type="InterPro" id="IPR011011">
    <property type="entry name" value="Znf_FYVE_PHD"/>
</dbReference>
<evidence type="ECO:0000259" key="9">
    <source>
        <dbReference type="PROSITE" id="PS50016"/>
    </source>
</evidence>
<name>A0A024S7N4_HYPJR</name>
<evidence type="ECO:0000256" key="5">
    <source>
        <dbReference type="ARBA" id="ARBA00023242"/>
    </source>
</evidence>
<keyword evidence="5 7" id="KW-0539">Nucleus</keyword>
<dbReference type="PROSITE" id="PS50157">
    <property type="entry name" value="ZINC_FINGER_C2H2_2"/>
    <property type="match status" value="1"/>
</dbReference>
<evidence type="ECO:0000256" key="6">
    <source>
        <dbReference type="PROSITE-ProRule" id="PRU00042"/>
    </source>
</evidence>
<dbReference type="Proteomes" id="UP000024376">
    <property type="component" value="Unassembled WGS sequence"/>
</dbReference>
<dbReference type="PROSITE" id="PS50016">
    <property type="entry name" value="ZF_PHD_2"/>
    <property type="match status" value="1"/>
</dbReference>
<dbReference type="PANTHER" id="PTHR35391:SF5">
    <property type="entry name" value="DUF6590 DOMAIN-CONTAINING PROTEIN"/>
    <property type="match status" value="1"/>
</dbReference>
<evidence type="ECO:0000256" key="8">
    <source>
        <dbReference type="SAM" id="MobiDB-lite"/>
    </source>
</evidence>
<evidence type="ECO:0000256" key="4">
    <source>
        <dbReference type="ARBA" id="ARBA00022833"/>
    </source>
</evidence>
<keyword evidence="3 6" id="KW-0863">Zinc-finger</keyword>
<feature type="region of interest" description="Disordered" evidence="8">
    <location>
        <begin position="637"/>
        <end position="689"/>
    </location>
</feature>
<keyword evidence="2" id="KW-0479">Metal-binding</keyword>
<dbReference type="HOGENOM" id="CLU_268646_0_0_1"/>
<dbReference type="SUPFAM" id="SSF47762">
    <property type="entry name" value="PAH2 domain"/>
    <property type="match status" value="1"/>
</dbReference>
<dbReference type="GO" id="GO:0005634">
    <property type="term" value="C:nucleus"/>
    <property type="evidence" value="ECO:0007669"/>
    <property type="project" value="UniProtKB-SubCell"/>
</dbReference>
<evidence type="ECO:0000259" key="11">
    <source>
        <dbReference type="PROSITE" id="PS50157"/>
    </source>
</evidence>
<evidence type="ECO:0000313" key="12">
    <source>
        <dbReference type="EMBL" id="ETS00486.1"/>
    </source>
</evidence>
<dbReference type="PANTHER" id="PTHR35391">
    <property type="entry name" value="C2H2-TYPE DOMAIN-CONTAINING PROTEIN-RELATED"/>
    <property type="match status" value="1"/>
</dbReference>
<dbReference type="Gene3D" id="1.20.1160.11">
    <property type="entry name" value="Paired amphipathic helix"/>
    <property type="match status" value="1"/>
</dbReference>
<feature type="compositionally biased region" description="Polar residues" evidence="8">
    <location>
        <begin position="453"/>
        <end position="469"/>
    </location>
</feature>
<evidence type="ECO:0000256" key="2">
    <source>
        <dbReference type="ARBA" id="ARBA00022723"/>
    </source>
</evidence>
<feature type="region of interest" description="Disordered" evidence="8">
    <location>
        <begin position="481"/>
        <end position="500"/>
    </location>
</feature>
<feature type="compositionally biased region" description="Polar residues" evidence="8">
    <location>
        <begin position="1194"/>
        <end position="1204"/>
    </location>
</feature>
<feature type="domain" description="RING-type" evidence="10">
    <location>
        <begin position="1031"/>
        <end position="1079"/>
    </location>
</feature>
<dbReference type="SUPFAM" id="SSF48403">
    <property type="entry name" value="Ankyrin repeat"/>
    <property type="match status" value="1"/>
</dbReference>
<evidence type="ECO:0000256" key="3">
    <source>
        <dbReference type="ARBA" id="ARBA00022771"/>
    </source>
</evidence>
<dbReference type="PROSITE" id="PS50089">
    <property type="entry name" value="ZF_RING_2"/>
    <property type="match status" value="1"/>
</dbReference>
<dbReference type="Gene3D" id="3.30.40.10">
    <property type="entry name" value="Zinc/RING finger domain, C3HC4 (zinc finger)"/>
    <property type="match status" value="1"/>
</dbReference>
<reference evidence="13" key="1">
    <citation type="journal article" date="2013" name="Ind. Biotechnol.">
        <title>Comparative genomics analysis of Trichoderma reesei strains.</title>
        <authorList>
            <person name="Koike H."/>
            <person name="Aerts A."/>
            <person name="LaButti K."/>
            <person name="Grigoriev I.V."/>
            <person name="Baker S.E."/>
        </authorList>
    </citation>
    <scope>NUCLEOTIDE SEQUENCE [LARGE SCALE GENOMIC DNA]</scope>
    <source>
        <strain evidence="13">ATCC 56765 / BCRC 32924 / NRRL 11460 / Rut C-30</strain>
    </source>
</reference>
<dbReference type="InterPro" id="IPR001841">
    <property type="entry name" value="Znf_RING"/>
</dbReference>
<feature type="domain" description="C2H2-type" evidence="11">
    <location>
        <begin position="705"/>
        <end position="733"/>
    </location>
</feature>
<dbReference type="OrthoDB" id="20872at2759"/>
<dbReference type="InterPro" id="IPR058925">
    <property type="entry name" value="zf-C2H2_AcuF"/>
</dbReference>
<feature type="region of interest" description="Disordered" evidence="8">
    <location>
        <begin position="1088"/>
        <end position="1107"/>
    </location>
</feature>
<dbReference type="Pfam" id="PF24521">
    <property type="entry name" value="Ank_KRIT1"/>
    <property type="match status" value="1"/>
</dbReference>
<evidence type="ECO:0000259" key="10">
    <source>
        <dbReference type="PROSITE" id="PS50089"/>
    </source>
</evidence>